<dbReference type="STRING" id="81409.SAMN04515656_12025"/>
<reference evidence="1 2" key="1">
    <citation type="submission" date="2016-10" db="EMBL/GenBank/DDBJ databases">
        <authorList>
            <person name="de Groot N.N."/>
        </authorList>
    </citation>
    <scope>NUCLEOTIDE SEQUENCE [LARGE SCALE GENOMIC DNA]</scope>
    <source>
        <strain evidence="1 2">SR12</strain>
    </source>
</reference>
<evidence type="ECO:0000313" key="1">
    <source>
        <dbReference type="EMBL" id="SEA67274.1"/>
    </source>
</evidence>
<dbReference type="AlphaFoldDB" id="A0A1H4D3I6"/>
<organism evidence="1 2">
    <name type="scientific">Eubacterium aggregans</name>
    <dbReference type="NCBI Taxonomy" id="81409"/>
    <lineage>
        <taxon>Bacteria</taxon>
        <taxon>Bacillati</taxon>
        <taxon>Bacillota</taxon>
        <taxon>Clostridia</taxon>
        <taxon>Eubacteriales</taxon>
        <taxon>Eubacteriaceae</taxon>
        <taxon>Eubacterium</taxon>
    </lineage>
</organism>
<dbReference type="Proteomes" id="UP000199394">
    <property type="component" value="Unassembled WGS sequence"/>
</dbReference>
<dbReference type="OrthoDB" id="525353at2"/>
<dbReference type="EMBL" id="FNRK01000020">
    <property type="protein sequence ID" value="SEA67274.1"/>
    <property type="molecule type" value="Genomic_DNA"/>
</dbReference>
<evidence type="ECO:0000313" key="2">
    <source>
        <dbReference type="Proteomes" id="UP000199394"/>
    </source>
</evidence>
<keyword evidence="2" id="KW-1185">Reference proteome</keyword>
<sequence>MKKVYSKITRERKRQFQTETAIFMDCEGKKVVIKRAIHREGEVHIAKMLEYYAQTNAVVKSNIASCKEVSNGVAFDYIEGISIYELILKALEAGDKHAVLHILKLYLEVFEKVHVETIPFKVEDGFIDFFGNFLLADELPASRMVNIDLSFDNIVQKENGKMVIIDYEWICDFLVPLGFVKYRALNALLVKHHNLVMTLFDKAEVYQIFGITVEEQQIYASMEQAFLAKVLGVNSANALNLYKKNVIDIQGLIDNVEDYLQVFYDTGNGFNAEQSETHAYKGKDKEIILSIDLNKIDGLRLLRIDPANKASLIEIEYIEIRDALETVFNLESSSYLLTNGTKVEGTLWAFDTEDPQIIIDLGDATVTRLELKMRIISSDLSVIKPYINSLRNSNEKYAEICMRQQKIIDQQDQQLRHFGKLLSIDRVVTSCYRRLKERGKR</sequence>
<proteinExistence type="predicted"/>
<gene>
    <name evidence="1" type="ORF">SAMN04515656_12025</name>
</gene>
<dbReference type="RefSeq" id="WP_090308656.1">
    <property type="nucleotide sequence ID" value="NZ_FNRK01000020.1"/>
</dbReference>
<accession>A0A1H4D3I6</accession>
<name>A0A1H4D3I6_9FIRM</name>
<protein>
    <submittedName>
        <fullName evidence="1">Uncharacterized protein</fullName>
    </submittedName>
</protein>